<evidence type="ECO:0000256" key="1">
    <source>
        <dbReference type="SAM" id="MobiDB-lite"/>
    </source>
</evidence>
<feature type="compositionally biased region" description="Low complexity" evidence="1">
    <location>
        <begin position="892"/>
        <end position="902"/>
    </location>
</feature>
<evidence type="ECO:0000313" key="2">
    <source>
        <dbReference type="EMBL" id="KPI89154.1"/>
    </source>
</evidence>
<dbReference type="OMA" id="MRVVMHP"/>
<dbReference type="Proteomes" id="UP000038009">
    <property type="component" value="Unassembled WGS sequence"/>
</dbReference>
<feature type="region of interest" description="Disordered" evidence="1">
    <location>
        <begin position="892"/>
        <end position="911"/>
    </location>
</feature>
<accession>A0A0N1PCT7</accession>
<feature type="region of interest" description="Disordered" evidence="1">
    <location>
        <begin position="705"/>
        <end position="732"/>
    </location>
</feature>
<organism evidence="2 3">
    <name type="scientific">Leptomonas seymouri</name>
    <dbReference type="NCBI Taxonomy" id="5684"/>
    <lineage>
        <taxon>Eukaryota</taxon>
        <taxon>Discoba</taxon>
        <taxon>Euglenozoa</taxon>
        <taxon>Kinetoplastea</taxon>
        <taxon>Metakinetoplastina</taxon>
        <taxon>Trypanosomatida</taxon>
        <taxon>Trypanosomatidae</taxon>
        <taxon>Leishmaniinae</taxon>
        <taxon>Leptomonas</taxon>
    </lineage>
</organism>
<dbReference type="EMBL" id="LJSK01000030">
    <property type="protein sequence ID" value="KPI89154.1"/>
    <property type="molecule type" value="Genomic_DNA"/>
</dbReference>
<comment type="caution">
    <text evidence="2">The sequence shown here is derived from an EMBL/GenBank/DDBJ whole genome shotgun (WGS) entry which is preliminary data.</text>
</comment>
<feature type="region of interest" description="Disordered" evidence="1">
    <location>
        <begin position="257"/>
        <end position="395"/>
    </location>
</feature>
<reference evidence="2 3" key="1">
    <citation type="journal article" date="2015" name="PLoS Pathog.">
        <title>Leptomonas seymouri: Adaptations to the Dixenous Life Cycle Analyzed by Genome Sequencing, Transcriptome Profiling and Co-infection with Leishmania donovani.</title>
        <authorList>
            <person name="Kraeva N."/>
            <person name="Butenko A."/>
            <person name="Hlavacova J."/>
            <person name="Kostygov A."/>
            <person name="Myskova J."/>
            <person name="Grybchuk D."/>
            <person name="Lestinova T."/>
            <person name="Votypka J."/>
            <person name="Volf P."/>
            <person name="Opperdoes F."/>
            <person name="Flegontov P."/>
            <person name="Lukes J."/>
            <person name="Yurchenko V."/>
        </authorList>
    </citation>
    <scope>NUCLEOTIDE SEQUENCE [LARGE SCALE GENOMIC DNA]</scope>
    <source>
        <strain evidence="2 3">ATCC 30220</strain>
    </source>
</reference>
<feature type="compositionally biased region" description="Basic residues" evidence="1">
    <location>
        <begin position="368"/>
        <end position="388"/>
    </location>
</feature>
<sequence>MFRVVGRRLGGRVGKSGGPVLLLSGSTTAATKAGKVTAATAVNPPSVQPKGARQLVDIVLPRVDCSLLKHVLSSSSSSSTSTDIPDVARVLRLDYTSRDGKLKKKARGATEAEKADAAHPLADILLVNRIHAAVMADTKKRALKGETEDAASPWPAPLLVLVETNLLSEDAEVQQFIIRNALSMHPLPPTVEVQLTSAKKDAAGPPLRATTPPLTVLVLNAELTERVRALAKLPAPPSPVLLPSEKEEAVVVVPAAEENTPTQGTAARQGPPHQSSAEAAGKAAKAVKAAPTASGTQPSQHANVIPPPKRTRSASAPVPKKRKGGRSTPVALSSRARPSPRQRRQQQKKKRATALPRKRAAGKLTMMRSRRARVAPAAHRRPQRHQSSPKRALLSAPSVPPRLLSIDDTTEKLLWASRAGRPLPLSVLAPLINPDVFEKMRAAALEARHKAIAGGGTDAPLSLHTVVYRAGTQSSAQSVWLGVVQAAAELASALCLGKSLLPAAVTELAAKTHASFTADAPCSRPGRPSSPASSARRRSNSGSHREGRVGYARKGKAPLDAKAVVTETPYVYMLIHTSLPPQDAAVLQQELDYQYVQLKATPAGAELAGISVLSTQDVSPTQLRYVLEHGVAHEATAMSLNASASASTHNTEATEPRQGYVASVGRNPLSPDSAAVSRIFQEIYLLLTEQPELLRLAHTSPASTSELARADAGGAGVGAASGEGSSGSTKRHPDALVADALRIAALTQVLLLRKETQLREEFAAAQQRSAVSADSEAVARAAQKVEIKTMVTEAVEEVSVRHEQATAHLVKTLSSMVGQWSLEKLSDTLEAIIRDEVKPIMDVLVERLGTAAQGMRSTSSSTHQKQSSSSLAEGPDAAATAAGEGLAAAIPAVSEPESSYSDRSSEAQKELLEGQGEMRETLEHVLTQLRELTARASSAFSAAAEAVSAPAAAAKAEEAWALNAQHAVDEERLLQALRDLQQQHQVELQQALSTLKEDLLPSAQLASCAGRQAAANAAATAVSPEIIEPAVSSAVKGLSHAIRQSIQSSVTDQLDRYCEMHRSFQDCSGKSIGESEPSLPILPVTSFELEEMLTRTVDFAIREWETEANGHIRAAMLKALQEHAASAAPTLSPVGADAEDGHESNSYTDKRSMKAALEELWAQVKAEAAEKEAVKLSQHNRQLLRLFRRQQHLQRANKDAAVDGAPAAPGNTGLAIMAVEEAVRAAMHPYMTQMQAALTAATAKSRAAPNPLSSPIDEE</sequence>
<evidence type="ECO:0000313" key="3">
    <source>
        <dbReference type="Proteomes" id="UP000038009"/>
    </source>
</evidence>
<feature type="compositionally biased region" description="Low complexity" evidence="1">
    <location>
        <begin position="857"/>
        <end position="880"/>
    </location>
</feature>
<feature type="compositionally biased region" description="Basic residues" evidence="1">
    <location>
        <begin position="338"/>
        <end position="361"/>
    </location>
</feature>
<feature type="compositionally biased region" description="Low complexity" evidence="1">
    <location>
        <begin position="275"/>
        <end position="294"/>
    </location>
</feature>
<protein>
    <submittedName>
        <fullName evidence="2">Uncharacterized protein</fullName>
    </submittedName>
</protein>
<feature type="compositionally biased region" description="Basic and acidic residues" evidence="1">
    <location>
        <begin position="1139"/>
        <end position="1150"/>
    </location>
</feature>
<gene>
    <name evidence="2" type="ORF">ABL78_1717</name>
</gene>
<proteinExistence type="predicted"/>
<feature type="compositionally biased region" description="Low complexity" evidence="1">
    <location>
        <begin position="523"/>
        <end position="534"/>
    </location>
</feature>
<feature type="region of interest" description="Disordered" evidence="1">
    <location>
        <begin position="517"/>
        <end position="553"/>
    </location>
</feature>
<dbReference type="VEuPathDB" id="TriTrypDB:Lsey_0030_0060"/>
<feature type="region of interest" description="Disordered" evidence="1">
    <location>
        <begin position="853"/>
        <end position="880"/>
    </location>
</feature>
<feature type="region of interest" description="Disordered" evidence="1">
    <location>
        <begin position="1128"/>
        <end position="1150"/>
    </location>
</feature>
<dbReference type="AlphaFoldDB" id="A0A0N1PCT7"/>
<name>A0A0N1PCT7_LEPSE</name>
<keyword evidence="3" id="KW-1185">Reference proteome</keyword>
<dbReference type="OrthoDB" id="273813at2759"/>
<feature type="compositionally biased region" description="Gly residues" evidence="1">
    <location>
        <begin position="713"/>
        <end position="725"/>
    </location>
</feature>